<keyword evidence="1" id="KW-0175">Coiled coil</keyword>
<dbReference type="EMBL" id="JARACI010000055">
    <property type="protein sequence ID" value="MDD9204885.1"/>
    <property type="molecule type" value="Genomic_DNA"/>
</dbReference>
<comment type="caution">
    <text evidence="3">The sequence shown here is derived from an EMBL/GenBank/DDBJ whole genome shotgun (WGS) entry which is preliminary data.</text>
</comment>
<reference evidence="3" key="1">
    <citation type="submission" date="2023-02" db="EMBL/GenBank/DDBJ databases">
        <title>Georgenia sp.10Sc9-8, isolated from a soil sample collected from the Taklamakan desert.</title>
        <authorList>
            <person name="Liu S."/>
        </authorList>
    </citation>
    <scope>NUCLEOTIDE SEQUENCE</scope>
    <source>
        <strain evidence="3">10Sc9-8</strain>
    </source>
</reference>
<keyword evidence="2" id="KW-1133">Transmembrane helix</keyword>
<keyword evidence="2" id="KW-0812">Transmembrane</keyword>
<name>A0ABT5TS51_9MICO</name>
<proteinExistence type="predicted"/>
<dbReference type="GO" id="GO:0016301">
    <property type="term" value="F:kinase activity"/>
    <property type="evidence" value="ECO:0007669"/>
    <property type="project" value="UniProtKB-KW"/>
</dbReference>
<feature type="non-terminal residue" evidence="3">
    <location>
        <position position="1"/>
    </location>
</feature>
<protein>
    <submittedName>
        <fullName evidence="3">Sensor histidine kinase</fullName>
    </submittedName>
</protein>
<accession>A0ABT5TS51</accession>
<sequence>AGLAGALVGAALQAVVTVGASVFPERPAAALPAFLGVGGIVLATWASGLARRARLERLGTLEERARRLELERDQQAQIAAAAERAR</sequence>
<keyword evidence="4" id="KW-1185">Reference proteome</keyword>
<feature type="coiled-coil region" evidence="1">
    <location>
        <begin position="58"/>
        <end position="85"/>
    </location>
</feature>
<feature type="non-terminal residue" evidence="3">
    <location>
        <position position="86"/>
    </location>
</feature>
<dbReference type="Proteomes" id="UP001165561">
    <property type="component" value="Unassembled WGS sequence"/>
</dbReference>
<evidence type="ECO:0000313" key="4">
    <source>
        <dbReference type="Proteomes" id="UP001165561"/>
    </source>
</evidence>
<evidence type="ECO:0000256" key="1">
    <source>
        <dbReference type="SAM" id="Coils"/>
    </source>
</evidence>
<feature type="transmembrane region" description="Helical" evidence="2">
    <location>
        <begin position="30"/>
        <end position="50"/>
    </location>
</feature>
<keyword evidence="2" id="KW-0472">Membrane</keyword>
<organism evidence="3 4">
    <name type="scientific">Georgenia halotolerans</name>
    <dbReference type="NCBI Taxonomy" id="3028317"/>
    <lineage>
        <taxon>Bacteria</taxon>
        <taxon>Bacillati</taxon>
        <taxon>Actinomycetota</taxon>
        <taxon>Actinomycetes</taxon>
        <taxon>Micrococcales</taxon>
        <taxon>Bogoriellaceae</taxon>
        <taxon>Georgenia</taxon>
    </lineage>
</organism>
<keyword evidence="3" id="KW-0808">Transferase</keyword>
<evidence type="ECO:0000256" key="2">
    <source>
        <dbReference type="SAM" id="Phobius"/>
    </source>
</evidence>
<keyword evidence="3" id="KW-0418">Kinase</keyword>
<evidence type="ECO:0000313" key="3">
    <source>
        <dbReference type="EMBL" id="MDD9204885.1"/>
    </source>
</evidence>
<gene>
    <name evidence="3" type="ORF">PU560_00230</name>
</gene>